<name>A0A8H7F917_AGABI</name>
<protein>
    <submittedName>
        <fullName evidence="2">Uncharacterized protein</fullName>
    </submittedName>
</protein>
<feature type="region of interest" description="Disordered" evidence="1">
    <location>
        <begin position="320"/>
        <end position="339"/>
    </location>
</feature>
<reference evidence="2 3" key="1">
    <citation type="journal article" name="Sci. Rep.">
        <title>Telomere-to-telomere assembled and centromere annotated genomes of the two main subspecies of the button mushroom Agaricus bisporus reveal especially polymorphic chromosome ends.</title>
        <authorList>
            <person name="Sonnenberg A.S.M."/>
            <person name="Sedaghat-Telgerd N."/>
            <person name="Lavrijssen B."/>
            <person name="Ohm R.A."/>
            <person name="Hendrickx P.M."/>
            <person name="Scholtmeijer K."/>
            <person name="Baars J.J.P."/>
            <person name="van Peer A."/>
        </authorList>
    </citation>
    <scope>NUCLEOTIDE SEQUENCE [LARGE SCALE GENOMIC DNA]</scope>
    <source>
        <strain evidence="2 3">H119_p4</strain>
    </source>
</reference>
<feature type="region of interest" description="Disordered" evidence="1">
    <location>
        <begin position="95"/>
        <end position="237"/>
    </location>
</feature>
<feature type="compositionally biased region" description="Basic and acidic residues" evidence="1">
    <location>
        <begin position="95"/>
        <end position="110"/>
    </location>
</feature>
<comment type="caution">
    <text evidence="2">The sequence shown here is derived from an EMBL/GenBank/DDBJ whole genome shotgun (WGS) entry which is preliminary data.</text>
</comment>
<organism evidence="2 3">
    <name type="scientific">Agaricus bisporus var. burnettii</name>
    <dbReference type="NCBI Taxonomy" id="192524"/>
    <lineage>
        <taxon>Eukaryota</taxon>
        <taxon>Fungi</taxon>
        <taxon>Dikarya</taxon>
        <taxon>Basidiomycota</taxon>
        <taxon>Agaricomycotina</taxon>
        <taxon>Agaricomycetes</taxon>
        <taxon>Agaricomycetidae</taxon>
        <taxon>Agaricales</taxon>
        <taxon>Agaricineae</taxon>
        <taxon>Agaricaceae</taxon>
        <taxon>Agaricus</taxon>
    </lineage>
</organism>
<evidence type="ECO:0000313" key="3">
    <source>
        <dbReference type="Proteomes" id="UP000629468"/>
    </source>
</evidence>
<feature type="compositionally biased region" description="Acidic residues" evidence="1">
    <location>
        <begin position="325"/>
        <end position="334"/>
    </location>
</feature>
<dbReference type="EMBL" id="JABXXO010000003">
    <property type="protein sequence ID" value="KAF7782963.1"/>
    <property type="molecule type" value="Genomic_DNA"/>
</dbReference>
<accession>A0A8H7F917</accession>
<feature type="compositionally biased region" description="Low complexity" evidence="1">
    <location>
        <begin position="180"/>
        <end position="191"/>
    </location>
</feature>
<feature type="compositionally biased region" description="Polar residues" evidence="1">
    <location>
        <begin position="148"/>
        <end position="160"/>
    </location>
</feature>
<dbReference type="Proteomes" id="UP000629468">
    <property type="component" value="Unassembled WGS sequence"/>
</dbReference>
<evidence type="ECO:0000313" key="2">
    <source>
        <dbReference type="EMBL" id="KAF7782963.1"/>
    </source>
</evidence>
<proteinExistence type="predicted"/>
<feature type="region of interest" description="Disordered" evidence="1">
    <location>
        <begin position="30"/>
        <end position="80"/>
    </location>
</feature>
<gene>
    <name evidence="2" type="ORF">Agabi119p4_2339</name>
</gene>
<sequence>MSHSEHRLRSIHHADTDDELSRAAFLCRTAATASSPIHPPRLYSRPVSPSSSMADESDPSLRSTSRRKTTSLRGEESCPLSRAKLERVLRNGRVVEGRSRSREPRRRDSDSSSAGWPWSDIHSGTATKRPKSSTSSESSHCPKEYFHQHTSSPCHTTLARSRSKTDSALPQHHHRTTTYSPSMLPKSLPSSRAHPTPKRNDSTGSGTTAFTPPLTADASPLFNNNHQHEHQLPCVDPDDMRLLTPPPTPPLLASPYMHSHKRREIDVGSVERLDLTLATVRTTPASTRTRTNTFNARKASETCRRMEGYVSFAAVEGLGMPPNGVDDDENEGCGDDARADDLKRGSNIIGTWARKLFVGIATNHPSVAAAPTNSNPTTTSVA</sequence>
<evidence type="ECO:0000256" key="1">
    <source>
        <dbReference type="SAM" id="MobiDB-lite"/>
    </source>
</evidence>
<dbReference type="AlphaFoldDB" id="A0A8H7F917"/>